<dbReference type="EMBL" id="KK100322">
    <property type="protein sequence ID" value="KIZ06856.1"/>
    <property type="molecule type" value="Genomic_DNA"/>
</dbReference>
<dbReference type="PANTHER" id="PTHR33473">
    <property type="entry name" value="ATP-DEPENDENT CLP PROTEASE ADAPTER PROTEIN CLPS1, CHLOROPLASTIC"/>
    <property type="match status" value="1"/>
</dbReference>
<evidence type="ECO:0000313" key="2">
    <source>
        <dbReference type="EMBL" id="KIZ06856.1"/>
    </source>
</evidence>
<dbReference type="InterPro" id="IPR022935">
    <property type="entry name" value="ClpS"/>
</dbReference>
<dbReference type="PANTHER" id="PTHR33473:SF13">
    <property type="entry name" value="ATP-DEPENDENT CLP PROTEASE ADAPTER PROTEIN CLPS2, CHLOROPLASTIC"/>
    <property type="match status" value="1"/>
</dbReference>
<feature type="compositionally biased region" description="Low complexity" evidence="1">
    <location>
        <begin position="43"/>
        <end position="56"/>
    </location>
</feature>
<accession>A0A0D2NRB8</accession>
<dbReference type="GO" id="GO:0006508">
    <property type="term" value="P:proteolysis"/>
    <property type="evidence" value="ECO:0007669"/>
    <property type="project" value="UniProtKB-KW"/>
</dbReference>
<keyword evidence="3" id="KW-1185">Reference proteome</keyword>
<reference evidence="2 3" key="1">
    <citation type="journal article" date="2013" name="BMC Genomics">
        <title>Reconstruction of the lipid metabolism for the microalga Monoraphidium neglectum from its genome sequence reveals characteristics suitable for biofuel production.</title>
        <authorList>
            <person name="Bogen C."/>
            <person name="Al-Dilaimi A."/>
            <person name="Albersmeier A."/>
            <person name="Wichmann J."/>
            <person name="Grundmann M."/>
            <person name="Rupp O."/>
            <person name="Lauersen K.J."/>
            <person name="Blifernez-Klassen O."/>
            <person name="Kalinowski J."/>
            <person name="Goesmann A."/>
            <person name="Mussgnug J.H."/>
            <person name="Kruse O."/>
        </authorList>
    </citation>
    <scope>NUCLEOTIDE SEQUENCE [LARGE SCALE GENOMIC DNA]</scope>
    <source>
        <strain evidence="2 3">SAG 48.87</strain>
    </source>
</reference>
<dbReference type="Proteomes" id="UP000054498">
    <property type="component" value="Unassembled WGS sequence"/>
</dbReference>
<dbReference type="InterPro" id="IPR014719">
    <property type="entry name" value="Ribosomal_bL12_C/ClpS-like"/>
</dbReference>
<dbReference type="OrthoDB" id="2015242at2759"/>
<proteinExistence type="predicted"/>
<dbReference type="SUPFAM" id="SSF54736">
    <property type="entry name" value="ClpS-like"/>
    <property type="match status" value="1"/>
</dbReference>
<dbReference type="Gene3D" id="3.30.1390.10">
    <property type="match status" value="1"/>
</dbReference>
<dbReference type="AlphaFoldDB" id="A0A0D2NRB8"/>
<dbReference type="GeneID" id="25728086"/>
<keyword evidence="2" id="KW-0378">Hydrolase</keyword>
<feature type="region of interest" description="Disordered" evidence="1">
    <location>
        <begin position="30"/>
        <end position="58"/>
    </location>
</feature>
<keyword evidence="2" id="KW-0645">Protease</keyword>
<organism evidence="2 3">
    <name type="scientific">Monoraphidium neglectum</name>
    <dbReference type="NCBI Taxonomy" id="145388"/>
    <lineage>
        <taxon>Eukaryota</taxon>
        <taxon>Viridiplantae</taxon>
        <taxon>Chlorophyta</taxon>
        <taxon>core chlorophytes</taxon>
        <taxon>Chlorophyceae</taxon>
        <taxon>CS clade</taxon>
        <taxon>Sphaeropleales</taxon>
        <taxon>Selenastraceae</taxon>
        <taxon>Monoraphidium</taxon>
    </lineage>
</organism>
<dbReference type="RefSeq" id="XP_013905875.1">
    <property type="nucleotide sequence ID" value="XM_014050421.1"/>
</dbReference>
<name>A0A0D2NRB8_9CHLO</name>
<gene>
    <name evidence="2" type="ORF">MNEG_1088</name>
</gene>
<dbReference type="GO" id="GO:0008233">
    <property type="term" value="F:peptidase activity"/>
    <property type="evidence" value="ECO:0007669"/>
    <property type="project" value="UniProtKB-KW"/>
</dbReference>
<protein>
    <submittedName>
        <fullName evidence="2">Clp protease adaptor protein</fullName>
    </submittedName>
</protein>
<dbReference type="STRING" id="145388.A0A0D2NRB8"/>
<dbReference type="KEGG" id="mng:MNEG_1088"/>
<evidence type="ECO:0000256" key="1">
    <source>
        <dbReference type="SAM" id="MobiDB-lite"/>
    </source>
</evidence>
<evidence type="ECO:0000313" key="3">
    <source>
        <dbReference type="Proteomes" id="UP000054498"/>
    </source>
</evidence>
<sequence length="135" mass="14341">MPLCVSACSVAERPKDVNVVEKAGWNTDKDTGGVATLARPESGDGAASGSTSPPGGNFRLLLVDAPSHTEQRVVSGICGVVRGVDETHARNCYQTSKQLGMAIVVSCLKEHAEFYRQQLYLHGLKTAIEPDRSTA</sequence>